<evidence type="ECO:0000313" key="21">
    <source>
        <dbReference type="Proteomes" id="UP000273443"/>
    </source>
</evidence>
<keyword evidence="1" id="KW-1133">Transmembrane helix</keyword>
<evidence type="ECO:0000313" key="14">
    <source>
        <dbReference type="Proteomes" id="UP000033057"/>
    </source>
</evidence>
<feature type="transmembrane region" description="Helical" evidence="1">
    <location>
        <begin position="132"/>
        <end position="151"/>
    </location>
</feature>
<evidence type="ECO:0000313" key="18">
    <source>
        <dbReference type="Proteomes" id="UP000267993"/>
    </source>
</evidence>
<evidence type="ECO:0000313" key="25">
    <source>
        <dbReference type="Proteomes" id="UP000594632"/>
    </source>
</evidence>
<proteinExistence type="predicted"/>
<dbReference type="EMBL" id="CP033239">
    <property type="protein sequence ID" value="AZF77956.1"/>
    <property type="molecule type" value="Genomic_DNA"/>
</dbReference>
<evidence type="ECO:0000313" key="9">
    <source>
        <dbReference type="EMBL" id="AZF77956.1"/>
    </source>
</evidence>
<dbReference type="Proteomes" id="UP000594632">
    <property type="component" value="Chromosome"/>
</dbReference>
<dbReference type="Proteomes" id="UP000269431">
    <property type="component" value="Chromosome"/>
</dbReference>
<dbReference type="EMBL" id="CP033236">
    <property type="protein sequence ID" value="AZF70105.1"/>
    <property type="molecule type" value="Genomic_DNA"/>
</dbReference>
<name>A0A0E3JWI4_SACSO</name>
<evidence type="ECO:0000313" key="2">
    <source>
        <dbReference type="EMBL" id="AKA72974.1"/>
    </source>
</evidence>
<evidence type="ECO:0000313" key="5">
    <source>
        <dbReference type="EMBL" id="AZF67485.1"/>
    </source>
</evidence>
<evidence type="ECO:0000313" key="15">
    <source>
        <dbReference type="Proteomes" id="UP000033085"/>
    </source>
</evidence>
<dbReference type="Proteomes" id="UP000278715">
    <property type="component" value="Chromosome"/>
</dbReference>
<evidence type="ECO:0000313" key="6">
    <source>
        <dbReference type="EMBL" id="AZF70105.1"/>
    </source>
</evidence>
<evidence type="ECO:0000313" key="22">
    <source>
        <dbReference type="Proteomes" id="UP000275843"/>
    </source>
</evidence>
<dbReference type="EMBL" id="CP011055">
    <property type="protein sequence ID" value="AKA72974.1"/>
    <property type="molecule type" value="Genomic_DNA"/>
</dbReference>
<evidence type="ECO:0000313" key="12">
    <source>
        <dbReference type="EMBL" id="QPG49972.1"/>
    </source>
</evidence>
<dbReference type="Proteomes" id="UP000267993">
    <property type="component" value="Chromosome"/>
</dbReference>
<dbReference type="GeneID" id="44128516"/>
<dbReference type="EMBL" id="LT549890">
    <property type="protein sequence ID" value="SAI86449.1"/>
    <property type="molecule type" value="Genomic_DNA"/>
</dbReference>
<dbReference type="InterPro" id="IPR031594">
    <property type="entry name" value="OFeT_1"/>
</dbReference>
<keyword evidence="1" id="KW-0812">Transmembrane</keyword>
<organism evidence="3 14">
    <name type="scientific">Saccharolobus solfataricus</name>
    <name type="common">Sulfolobus solfataricus</name>
    <dbReference type="NCBI Taxonomy" id="2287"/>
    <lineage>
        <taxon>Archaea</taxon>
        <taxon>Thermoproteota</taxon>
        <taxon>Thermoprotei</taxon>
        <taxon>Sulfolobales</taxon>
        <taxon>Sulfolobaceae</taxon>
        <taxon>Saccharolobus</taxon>
    </lineage>
</organism>
<evidence type="ECO:0000313" key="16">
    <source>
        <dbReference type="Proteomes" id="UP000033106"/>
    </source>
</evidence>
<dbReference type="Proteomes" id="UP000076770">
    <property type="component" value="Chromosome i"/>
</dbReference>
<dbReference type="KEGG" id="ssoa:SULA_0575"/>
<reference evidence="13" key="3">
    <citation type="submission" date="2016-04" db="EMBL/GenBank/DDBJ databases">
        <authorList>
            <person name="Evans L.H."/>
            <person name="Alamgir A."/>
            <person name="Owens N."/>
            <person name="Weber N.D."/>
            <person name="Virtaneva K."/>
            <person name="Barbian K."/>
            <person name="Babar A."/>
            <person name="Rosenke K."/>
        </authorList>
    </citation>
    <scope>NUCLEOTIDE SEQUENCE</scope>
    <source>
        <strain evidence="13">P1</strain>
    </source>
</reference>
<dbReference type="KEGG" id="ssol:SULB_0577"/>
<evidence type="ECO:0000313" key="8">
    <source>
        <dbReference type="EMBL" id="AZF75347.1"/>
    </source>
</evidence>
<dbReference type="EMBL" id="CP033240">
    <property type="protein sequence ID" value="AZF80562.1"/>
    <property type="molecule type" value="Genomic_DNA"/>
</dbReference>
<evidence type="ECO:0000313" key="4">
    <source>
        <dbReference type="EMBL" id="AKA78366.1"/>
    </source>
</evidence>
<dbReference type="PATRIC" id="fig|2287.6.peg.600"/>
<evidence type="ECO:0000313" key="23">
    <source>
        <dbReference type="Proteomes" id="UP000278715"/>
    </source>
</evidence>
<dbReference type="Proteomes" id="UP000273443">
    <property type="component" value="Chromosome"/>
</dbReference>
<dbReference type="Proteomes" id="UP000275843">
    <property type="component" value="Chromosome"/>
</dbReference>
<dbReference type="EMBL" id="CP050869">
    <property type="protein sequence ID" value="QPG49972.1"/>
    <property type="molecule type" value="Genomic_DNA"/>
</dbReference>
<dbReference type="EMBL" id="CP033235">
    <property type="protein sequence ID" value="AZF67485.1"/>
    <property type="molecule type" value="Genomic_DNA"/>
</dbReference>
<accession>A0A0E3JWI4</accession>
<dbReference type="EMBL" id="CP011057">
    <property type="protein sequence ID" value="AKA78366.1"/>
    <property type="molecule type" value="Genomic_DNA"/>
</dbReference>
<reference evidence="17" key="2">
    <citation type="submission" date="2016-04" db="EMBL/GenBank/DDBJ databases">
        <authorList>
            <person name="Shah S.A."/>
            <person name="Garrett R.A."/>
        </authorList>
    </citation>
    <scope>NUCLEOTIDE SEQUENCE [LARGE SCALE GENOMIC DNA]</scope>
    <source>
        <strain evidence="17">ATCC 35091 / DSM 1616 / JCM 8930 / NBRC 15331 / P1</strain>
    </source>
</reference>
<feature type="transmembrane region" description="Helical" evidence="1">
    <location>
        <begin position="37"/>
        <end position="59"/>
    </location>
</feature>
<evidence type="ECO:0000313" key="3">
    <source>
        <dbReference type="EMBL" id="AKA75673.1"/>
    </source>
</evidence>
<dbReference type="Proteomes" id="UP000282269">
    <property type="component" value="Chromosome"/>
</dbReference>
<reference evidence="3" key="5">
    <citation type="submission" date="2018-10" db="EMBL/GenBank/DDBJ databases">
        <authorList>
            <person name="McCarthy S."/>
            <person name="Gradnigo J."/>
            <person name="Johnson T."/>
            <person name="Payne S."/>
            <person name="Lipzen A."/>
            <person name="Schackwitz W."/>
            <person name="Martin J."/>
            <person name="Moriyama E."/>
            <person name="Blum P."/>
        </authorList>
    </citation>
    <scope>NUCLEOTIDE SEQUENCE</scope>
    <source>
        <strain evidence="2">SARC-B</strain>
        <strain evidence="3">SARC-C</strain>
        <strain evidence="4">SULA</strain>
    </source>
</reference>
<evidence type="ECO:0000313" key="20">
    <source>
        <dbReference type="Proteomes" id="UP000273194"/>
    </source>
</evidence>
<dbReference type="EMBL" id="CP033241">
    <property type="protein sequence ID" value="AZF83170.1"/>
    <property type="molecule type" value="Genomic_DNA"/>
</dbReference>
<dbReference type="EMBL" id="CP033237">
    <property type="protein sequence ID" value="AZF72725.1"/>
    <property type="molecule type" value="Genomic_DNA"/>
</dbReference>
<dbReference type="Proteomes" id="UP000033085">
    <property type="component" value="Chromosome"/>
</dbReference>
<feature type="transmembrane region" description="Helical" evidence="1">
    <location>
        <begin position="103"/>
        <end position="126"/>
    </location>
</feature>
<protein>
    <submittedName>
        <fullName evidence="13">Membrane protein</fullName>
    </submittedName>
</protein>
<sequence length="208" mass="22703">MDVSVFLAALGISLLELTEAGAIAAIYHNIYKNNLPFIYAVLGVAIVLIPTFTLGKLIYLVPLNYVLLASAVILFYFGYRLIRSARRSFKGIKKKGGEEKEEGLSVVFTVSAIEGLEASLVILALIPQSYSSAVMGAILASVLVVILTAILKSQVARIRLPHLKFVLSALLFSLGTLWISEVVFDIPDLILPLFFLAYLGINYVIIKI</sequence>
<evidence type="ECO:0000313" key="11">
    <source>
        <dbReference type="EMBL" id="AZF83170.1"/>
    </source>
</evidence>
<feature type="transmembrane region" description="Helical" evidence="1">
    <location>
        <begin position="6"/>
        <end position="30"/>
    </location>
</feature>
<reference evidence="14 15" key="1">
    <citation type="journal article" date="2015" name="Genome Announc.">
        <title>Complete Genome Sequence of Sulfolobus solfataricus Strain 98/2 and Evolved Derivatives.</title>
        <authorList>
            <person name="McCarthy S."/>
            <person name="Gradnigo J."/>
            <person name="Johnson T."/>
            <person name="Payne S."/>
            <person name="Lipzen A."/>
            <person name="Martin J."/>
            <person name="Schackwitz W."/>
            <person name="Moriyama E."/>
            <person name="Blum P."/>
        </authorList>
    </citation>
    <scope>NUCLEOTIDE SEQUENCE [LARGE SCALE GENOMIC DNA]</scope>
    <source>
        <strain evidence="14">98/2 SULC</strain>
        <strain evidence="2">SARC-B</strain>
        <strain evidence="3">SARC-C</strain>
        <strain evidence="4 16">SULA</strain>
        <strain evidence="15">SULB</strain>
    </source>
</reference>
<evidence type="ECO:0000313" key="10">
    <source>
        <dbReference type="EMBL" id="AZF80562.1"/>
    </source>
</evidence>
<dbReference type="Pfam" id="PF16955">
    <property type="entry name" value="OFeT_1"/>
    <property type="match status" value="1"/>
</dbReference>
<feature type="transmembrane region" description="Helical" evidence="1">
    <location>
        <begin position="163"/>
        <end position="183"/>
    </location>
</feature>
<dbReference type="AlphaFoldDB" id="A0A0E3JWI4"/>
<dbReference type="OrthoDB" id="27450at2157"/>
<reference evidence="12 25" key="6">
    <citation type="journal article" date="2020" name="Nat. Commun.">
        <title>The structures of two archaeal type IV pili illuminate evolutionary relationships.</title>
        <authorList>
            <person name="Wang F."/>
            <person name="Baquero D.P."/>
            <person name="Su Z."/>
            <person name="Beltran L.C."/>
            <person name="Prangishvili D."/>
            <person name="Krupovic M."/>
            <person name="Egelman E.H."/>
        </authorList>
    </citation>
    <scope>NUCLEOTIDE SEQUENCE [LARGE SCALE GENOMIC DNA]</scope>
    <source>
        <strain evidence="12 25">POZ149</strain>
    </source>
</reference>
<gene>
    <name evidence="12" type="ORF">HFC64_09190</name>
    <name evidence="13" type="ORF">SSOP1_2895</name>
    <name evidence="4" type="ORF">SULA_0575</name>
    <name evidence="2" type="ORF">SULB_0577</name>
    <name evidence="3" type="ORF">SULC_0575</name>
    <name evidence="5" type="ORF">SULG_02945</name>
    <name evidence="6" type="ORF">SULH_02945</name>
    <name evidence="7" type="ORF">SULI_02945</name>
    <name evidence="8" type="ORF">SULM_02945</name>
    <name evidence="9" type="ORF">SULN_02945</name>
    <name evidence="10" type="ORF">SULO_02955</name>
    <name evidence="11" type="ORF">SULZ_02990</name>
</gene>
<evidence type="ECO:0000313" key="13">
    <source>
        <dbReference type="EMBL" id="SAI86449.1"/>
    </source>
</evidence>
<dbReference type="Proteomes" id="UP000033106">
    <property type="component" value="Chromosome"/>
</dbReference>
<keyword evidence="1" id="KW-0472">Membrane</keyword>
<dbReference type="RefSeq" id="WP_009990228.1">
    <property type="nucleotide sequence ID" value="NZ_CP011055.2"/>
</dbReference>
<evidence type="ECO:0000313" key="17">
    <source>
        <dbReference type="Proteomes" id="UP000076770"/>
    </source>
</evidence>
<evidence type="ECO:0000313" key="7">
    <source>
        <dbReference type="EMBL" id="AZF72725.1"/>
    </source>
</evidence>
<evidence type="ECO:0000256" key="1">
    <source>
        <dbReference type="SAM" id="Phobius"/>
    </source>
</evidence>
<dbReference type="KEGG" id="ssof:SULC_0575"/>
<dbReference type="Proteomes" id="UP000033057">
    <property type="component" value="Chromosome"/>
</dbReference>
<dbReference type="OMA" id="YLPLDYV"/>
<evidence type="ECO:0000313" key="19">
    <source>
        <dbReference type="Proteomes" id="UP000269431"/>
    </source>
</evidence>
<dbReference type="EMBL" id="CP011056">
    <property type="protein sequence ID" value="AKA75673.1"/>
    <property type="molecule type" value="Genomic_DNA"/>
</dbReference>
<dbReference type="GeneID" id="1452800"/>
<feature type="transmembrane region" description="Helical" evidence="1">
    <location>
        <begin position="189"/>
        <end position="206"/>
    </location>
</feature>
<feature type="transmembrane region" description="Helical" evidence="1">
    <location>
        <begin position="65"/>
        <end position="82"/>
    </location>
</feature>
<evidence type="ECO:0000313" key="24">
    <source>
        <dbReference type="Proteomes" id="UP000282269"/>
    </source>
</evidence>
<reference evidence="18 19" key="4">
    <citation type="journal article" date="2018" name="Proc. Natl. Acad. Sci. U.S.A.">
        <title>Nonmutational mechanism of inheritance in the Archaeon Sulfolobus solfataricus.</title>
        <authorList>
            <person name="Payne S."/>
            <person name="McCarthy S."/>
            <person name="Johnson T."/>
            <person name="North E."/>
            <person name="Blum P."/>
        </authorList>
    </citation>
    <scope>NUCLEOTIDE SEQUENCE [LARGE SCALE GENOMIC DNA]</scope>
    <source>
        <strain evidence="6 18">SARC-H</strain>
        <strain evidence="7 22">SARC-I</strain>
        <strain evidence="9 23">SARC-N</strain>
        <strain evidence="10 24">SARC-O</strain>
        <strain evidence="11 19">SUL120</strain>
        <strain evidence="5 20">SULG</strain>
        <strain evidence="8 21">SULM</strain>
    </source>
</reference>
<dbReference type="EMBL" id="CP033238">
    <property type="protein sequence ID" value="AZF75347.1"/>
    <property type="molecule type" value="Genomic_DNA"/>
</dbReference>
<dbReference type="Proteomes" id="UP000273194">
    <property type="component" value="Chromosome"/>
</dbReference>